<gene>
    <name evidence="2" type="ORF">F5878DRAFT_647475</name>
</gene>
<organism evidence="2 3">
    <name type="scientific">Lentinula raphanica</name>
    <dbReference type="NCBI Taxonomy" id="153919"/>
    <lineage>
        <taxon>Eukaryota</taxon>
        <taxon>Fungi</taxon>
        <taxon>Dikarya</taxon>
        <taxon>Basidiomycota</taxon>
        <taxon>Agaricomycotina</taxon>
        <taxon>Agaricomycetes</taxon>
        <taxon>Agaricomycetidae</taxon>
        <taxon>Agaricales</taxon>
        <taxon>Marasmiineae</taxon>
        <taxon>Omphalotaceae</taxon>
        <taxon>Lentinula</taxon>
    </lineage>
</organism>
<dbReference type="AlphaFoldDB" id="A0AA38U3D7"/>
<name>A0AA38U3D7_9AGAR</name>
<accession>A0AA38U3D7</accession>
<feature type="non-terminal residue" evidence="2">
    <location>
        <position position="105"/>
    </location>
</feature>
<keyword evidence="1" id="KW-0812">Transmembrane</keyword>
<evidence type="ECO:0000313" key="2">
    <source>
        <dbReference type="EMBL" id="KAJ3831627.1"/>
    </source>
</evidence>
<dbReference type="Proteomes" id="UP001163846">
    <property type="component" value="Unassembled WGS sequence"/>
</dbReference>
<keyword evidence="1" id="KW-1133">Transmembrane helix</keyword>
<evidence type="ECO:0000313" key="3">
    <source>
        <dbReference type="Proteomes" id="UP001163846"/>
    </source>
</evidence>
<dbReference type="EMBL" id="MU807334">
    <property type="protein sequence ID" value="KAJ3831627.1"/>
    <property type="molecule type" value="Genomic_DNA"/>
</dbReference>
<evidence type="ECO:0000256" key="1">
    <source>
        <dbReference type="SAM" id="Phobius"/>
    </source>
</evidence>
<protein>
    <submittedName>
        <fullName evidence="2">Uncharacterized protein</fullName>
    </submittedName>
</protein>
<keyword evidence="1" id="KW-0472">Membrane</keyword>
<sequence length="105" mass="11357">MDLSVTAGRLPLFVHNACCLAASKKLLLLPAPKSVSSTCLPFVRWSGLMMIFVFIMHLRTTTMMFASAILSAVCALPLENVHSGAIVESTQGEHPTERLKVVVSD</sequence>
<keyword evidence="3" id="KW-1185">Reference proteome</keyword>
<reference evidence="2" key="1">
    <citation type="submission" date="2022-08" db="EMBL/GenBank/DDBJ databases">
        <authorList>
            <consortium name="DOE Joint Genome Institute"/>
            <person name="Min B."/>
            <person name="Riley R."/>
            <person name="Sierra-Patev S."/>
            <person name="Naranjo-Ortiz M."/>
            <person name="Looney B."/>
            <person name="Konkel Z."/>
            <person name="Slot J.C."/>
            <person name="Sakamoto Y."/>
            <person name="Steenwyk J.L."/>
            <person name="Rokas A."/>
            <person name="Carro J."/>
            <person name="Camarero S."/>
            <person name="Ferreira P."/>
            <person name="Molpeceres G."/>
            <person name="Ruiz-Duenas F.J."/>
            <person name="Serrano A."/>
            <person name="Henrissat B."/>
            <person name="Drula E."/>
            <person name="Hughes K.W."/>
            <person name="Mata J.L."/>
            <person name="Ishikawa N.K."/>
            <person name="Vargas-Isla R."/>
            <person name="Ushijima S."/>
            <person name="Smith C.A."/>
            <person name="Ahrendt S."/>
            <person name="Andreopoulos W."/>
            <person name="He G."/>
            <person name="Labutti K."/>
            <person name="Lipzen A."/>
            <person name="Ng V."/>
            <person name="Sandor L."/>
            <person name="Barry K."/>
            <person name="Martinez A.T."/>
            <person name="Xiao Y."/>
            <person name="Gibbons J.G."/>
            <person name="Terashima K."/>
            <person name="Hibbett D.S."/>
            <person name="Grigoriev I.V."/>
        </authorList>
    </citation>
    <scope>NUCLEOTIDE SEQUENCE</scope>
    <source>
        <strain evidence="2">TFB9207</strain>
    </source>
</reference>
<comment type="caution">
    <text evidence="2">The sequence shown here is derived from an EMBL/GenBank/DDBJ whole genome shotgun (WGS) entry which is preliminary data.</text>
</comment>
<feature type="transmembrane region" description="Helical" evidence="1">
    <location>
        <begin position="45"/>
        <end position="70"/>
    </location>
</feature>
<proteinExistence type="predicted"/>